<proteinExistence type="predicted"/>
<feature type="transmembrane region" description="Helical" evidence="1">
    <location>
        <begin position="374"/>
        <end position="393"/>
    </location>
</feature>
<feature type="transmembrane region" description="Helical" evidence="1">
    <location>
        <begin position="12"/>
        <end position="34"/>
    </location>
</feature>
<feature type="transmembrane region" description="Helical" evidence="1">
    <location>
        <begin position="184"/>
        <end position="212"/>
    </location>
</feature>
<feature type="transmembrane region" description="Helical" evidence="1">
    <location>
        <begin position="315"/>
        <end position="336"/>
    </location>
</feature>
<keyword evidence="1" id="KW-1133">Transmembrane helix</keyword>
<feature type="transmembrane region" description="Helical" evidence="1">
    <location>
        <begin position="282"/>
        <end position="303"/>
    </location>
</feature>
<feature type="transmembrane region" description="Helical" evidence="1">
    <location>
        <begin position="224"/>
        <end position="246"/>
    </location>
</feature>
<dbReference type="Proteomes" id="UP000054925">
    <property type="component" value="Unassembled WGS sequence"/>
</dbReference>
<keyword evidence="3" id="KW-1185">Reference proteome</keyword>
<feature type="transmembrane region" description="Helical" evidence="1">
    <location>
        <begin position="154"/>
        <end position="172"/>
    </location>
</feature>
<sequence length="572" mass="62714">MTSQKGHGRLRTASLYFVFAFGLTTAISTAFAVWQHFSPVPYWDSWDDTIGFYLRAQHDPWGAFFAQHNEHRLTVSRLIFYADMWYFHGRNVFSLIANWILAGILALAFIRVAVYRCATLTRAERAGVAGAALVFTYSWIQNENFTWAFDSQWFAVYLFALLAFHSIDRASVSAARDRYVDTRLWLLTGAASASVAAFSMASGVLVFPVLLVQAIYLRLKWRDIGAIAAIAAVVVFAFFVGWHAPASSGDLRTGLREHPLDALRFVLLYLGAPAWHARRGMLGAYVCGSIALVALIVFCVEALRRRRTPPRALSLLMFAGFVTSNAVVTAGGRLWFGLESALASRYTTASLGAWFALLAYGLLSDAPTRRRRAVFATGVVALVMVFGAQRFAFNADRNVTYARLVAGLALRAHVYDPDITGVVYPFHDALIETAKQAEAARISIFAADQPDYLEPPRQVVAQRLCTGAIDQIAKTGTAGIFRATGSIYDVDDRETPGAVVITDAAGHTLGTGVVGAERDDIRKIYGRRARYSGWTAFFSAPPGGAIVAIGQTGPQTWCRLEDSRDVATTVPQ</sequence>
<name>A0A158HXD6_9BURK</name>
<keyword evidence="1" id="KW-0812">Transmembrane</keyword>
<evidence type="ECO:0000256" key="1">
    <source>
        <dbReference type="SAM" id="Phobius"/>
    </source>
</evidence>
<keyword evidence="1" id="KW-0472">Membrane</keyword>
<evidence type="ECO:0000313" key="3">
    <source>
        <dbReference type="Proteomes" id="UP000054925"/>
    </source>
</evidence>
<protein>
    <submittedName>
        <fullName evidence="2">Uncharacterized protein</fullName>
    </submittedName>
</protein>
<comment type="caution">
    <text evidence="2">The sequence shown here is derived from an EMBL/GenBank/DDBJ whole genome shotgun (WGS) entry which is preliminary data.</text>
</comment>
<accession>A0A158HXD6</accession>
<dbReference type="EMBL" id="FCOL02000009">
    <property type="protein sequence ID" value="SAL49032.1"/>
    <property type="molecule type" value="Genomic_DNA"/>
</dbReference>
<organism evidence="2 3">
    <name type="scientific">Caballeronia terrestris</name>
    <dbReference type="NCBI Taxonomy" id="1226301"/>
    <lineage>
        <taxon>Bacteria</taxon>
        <taxon>Pseudomonadati</taxon>
        <taxon>Pseudomonadota</taxon>
        <taxon>Betaproteobacteria</taxon>
        <taxon>Burkholderiales</taxon>
        <taxon>Burkholderiaceae</taxon>
        <taxon>Caballeronia</taxon>
    </lineage>
</organism>
<gene>
    <name evidence="2" type="ORF">AWB67_02228</name>
</gene>
<dbReference type="AlphaFoldDB" id="A0A158HXD6"/>
<feature type="transmembrane region" description="Helical" evidence="1">
    <location>
        <begin position="92"/>
        <end position="114"/>
    </location>
</feature>
<feature type="transmembrane region" description="Helical" evidence="1">
    <location>
        <begin position="342"/>
        <end position="362"/>
    </location>
</feature>
<evidence type="ECO:0000313" key="2">
    <source>
        <dbReference type="EMBL" id="SAL49032.1"/>
    </source>
</evidence>
<reference evidence="2" key="1">
    <citation type="submission" date="2016-01" db="EMBL/GenBank/DDBJ databases">
        <authorList>
            <person name="Peeters C."/>
        </authorList>
    </citation>
    <scope>NUCLEOTIDE SEQUENCE [LARGE SCALE GENOMIC DNA]</scope>
    <source>
        <strain evidence="2">LMG 22937</strain>
    </source>
</reference>